<evidence type="ECO:0000256" key="1">
    <source>
        <dbReference type="SAM" id="SignalP"/>
    </source>
</evidence>
<feature type="signal peptide" evidence="1">
    <location>
        <begin position="1"/>
        <end position="28"/>
    </location>
</feature>
<accession>A0ABQ0P4X8</accession>
<name>A0ABQ0P4X8_9PROT</name>
<reference evidence="2" key="1">
    <citation type="submission" date="2013-04" db="EMBL/GenBank/DDBJ databases">
        <title>The genome sequencing project of 58 acetic acid bacteria.</title>
        <authorList>
            <person name="Okamoto-Kainuma A."/>
            <person name="Ishikawa M."/>
            <person name="Umino S."/>
            <person name="Koizumi Y."/>
            <person name="Shiwa Y."/>
            <person name="Yoshikawa H."/>
            <person name="Matsutani M."/>
            <person name="Matsushita K."/>
        </authorList>
    </citation>
    <scope>NUCLEOTIDE SEQUENCE</scope>
    <source>
        <strain evidence="2">DSM 12717</strain>
    </source>
</reference>
<dbReference type="EMBL" id="BAQP01000003">
    <property type="protein sequence ID" value="GBQ18780.1"/>
    <property type="molecule type" value="Genomic_DNA"/>
</dbReference>
<proteinExistence type="predicted"/>
<keyword evidence="1" id="KW-0732">Signal</keyword>
<evidence type="ECO:0000313" key="3">
    <source>
        <dbReference type="Proteomes" id="UP001060895"/>
    </source>
</evidence>
<gene>
    <name evidence="2" type="ORF">AA12717_0036</name>
</gene>
<organism evidence="2 3">
    <name type="scientific">Gluconacetobacter sacchari DSM 12717</name>
    <dbReference type="NCBI Taxonomy" id="1307940"/>
    <lineage>
        <taxon>Bacteria</taxon>
        <taxon>Pseudomonadati</taxon>
        <taxon>Pseudomonadota</taxon>
        <taxon>Alphaproteobacteria</taxon>
        <taxon>Acetobacterales</taxon>
        <taxon>Acetobacteraceae</taxon>
        <taxon>Gluconacetobacter</taxon>
    </lineage>
</organism>
<dbReference type="Proteomes" id="UP001060895">
    <property type="component" value="Unassembled WGS sequence"/>
</dbReference>
<evidence type="ECO:0008006" key="4">
    <source>
        <dbReference type="Google" id="ProtNLM"/>
    </source>
</evidence>
<comment type="caution">
    <text evidence="2">The sequence shown here is derived from an EMBL/GenBank/DDBJ whole genome shotgun (WGS) entry which is preliminary data.</text>
</comment>
<protein>
    <recommendedName>
        <fullName evidence="4">Secreted protein</fullName>
    </recommendedName>
</protein>
<sequence>MVALCGMMARLWIAVVLLPVGNLSVNNAESAETRVSDHPSVVISSRLLTTIVFNECGSHVTPDAFEAPSHANEIVGRQTGARAQQTKSEL</sequence>
<feature type="chain" id="PRO_5045242085" description="Secreted protein" evidence="1">
    <location>
        <begin position="29"/>
        <end position="90"/>
    </location>
</feature>
<evidence type="ECO:0000313" key="2">
    <source>
        <dbReference type="EMBL" id="GBQ18780.1"/>
    </source>
</evidence>
<keyword evidence="3" id="KW-1185">Reference proteome</keyword>